<organism evidence="1 2">
    <name type="scientific">Ancylostoma ceylanicum</name>
    <dbReference type="NCBI Taxonomy" id="53326"/>
    <lineage>
        <taxon>Eukaryota</taxon>
        <taxon>Metazoa</taxon>
        <taxon>Ecdysozoa</taxon>
        <taxon>Nematoda</taxon>
        <taxon>Chromadorea</taxon>
        <taxon>Rhabditida</taxon>
        <taxon>Rhabditina</taxon>
        <taxon>Rhabditomorpha</taxon>
        <taxon>Strongyloidea</taxon>
        <taxon>Ancylostomatidae</taxon>
        <taxon>Ancylostomatinae</taxon>
        <taxon>Ancylostoma</taxon>
    </lineage>
</organism>
<accession>A0A0D6LVH2</accession>
<dbReference type="EMBL" id="KE125098">
    <property type="protein sequence ID" value="EPB71642.1"/>
    <property type="molecule type" value="Genomic_DNA"/>
</dbReference>
<name>A0A0D6LVH2_9BILA</name>
<dbReference type="Proteomes" id="UP000054495">
    <property type="component" value="Unassembled WGS sequence"/>
</dbReference>
<gene>
    <name evidence="1" type="ORF">ANCCEY_09258</name>
</gene>
<protein>
    <submittedName>
        <fullName evidence="1">Uncharacterized protein</fullName>
    </submittedName>
</protein>
<proteinExistence type="predicted"/>
<keyword evidence="2" id="KW-1185">Reference proteome</keyword>
<sequence length="37" mass="4395">MASDPTEFSSYQKKWSRLEPSIRFFKRAVLPLYSAEK</sequence>
<evidence type="ECO:0000313" key="2">
    <source>
        <dbReference type="Proteomes" id="UP000054495"/>
    </source>
</evidence>
<evidence type="ECO:0000313" key="1">
    <source>
        <dbReference type="EMBL" id="EPB71642.1"/>
    </source>
</evidence>
<dbReference type="AlphaFoldDB" id="A0A0D6LVH2"/>
<reference evidence="1 2" key="1">
    <citation type="submission" date="2013-05" db="EMBL/GenBank/DDBJ databases">
        <title>Draft genome of the parasitic nematode Anyclostoma ceylanicum.</title>
        <authorList>
            <person name="Mitreva M."/>
        </authorList>
    </citation>
    <scope>NUCLEOTIDE SEQUENCE [LARGE SCALE GENOMIC DNA]</scope>
</reference>